<reference evidence="1 2" key="1">
    <citation type="submission" date="2017-11" db="EMBL/GenBank/DDBJ databases">
        <title>Genome sequence of Lysinibacillus sphaericus, a lignin-degrading bacteria isolated from municipal solid waste soil.</title>
        <authorList>
            <person name="Persinoti G.F."/>
            <person name="Paixao D.A."/>
            <person name="Bugg T.D."/>
            <person name="Squina F.M."/>
        </authorList>
    </citation>
    <scope>NUCLEOTIDE SEQUENCE [LARGE SCALE GENOMIC DNA]</scope>
    <source>
        <strain evidence="1 2">A1</strain>
    </source>
</reference>
<accession>A0A2S5D492</accession>
<evidence type="ECO:0000313" key="2">
    <source>
        <dbReference type="Proteomes" id="UP000237319"/>
    </source>
</evidence>
<sequence length="55" mass="6473">MECPLVFSEEIASLIPNAYLTNFEESGHNPFRRGRRYLIALLKRQQNDKKSSYKI</sequence>
<proteinExistence type="predicted"/>
<protein>
    <submittedName>
        <fullName evidence="1">Uncharacterized protein</fullName>
    </submittedName>
</protein>
<evidence type="ECO:0000313" key="1">
    <source>
        <dbReference type="EMBL" id="POZ57879.1"/>
    </source>
</evidence>
<dbReference type="EMBL" id="PGLV01000001">
    <property type="protein sequence ID" value="POZ57879.1"/>
    <property type="molecule type" value="Genomic_DNA"/>
</dbReference>
<comment type="caution">
    <text evidence="1">The sequence shown here is derived from an EMBL/GenBank/DDBJ whole genome shotgun (WGS) entry which is preliminary data.</text>
</comment>
<keyword evidence="2" id="KW-1185">Reference proteome</keyword>
<dbReference type="AlphaFoldDB" id="A0A2S5D492"/>
<dbReference type="Proteomes" id="UP000237319">
    <property type="component" value="Unassembled WGS sequence"/>
</dbReference>
<name>A0A2S5D492_LYSSH</name>
<gene>
    <name evidence="1" type="ORF">LYSIN_02663</name>
</gene>
<organism evidence="1 2">
    <name type="scientific">Lysinibacillus sphaericus</name>
    <name type="common">Bacillus sphaericus</name>
    <dbReference type="NCBI Taxonomy" id="1421"/>
    <lineage>
        <taxon>Bacteria</taxon>
        <taxon>Bacillati</taxon>
        <taxon>Bacillota</taxon>
        <taxon>Bacilli</taxon>
        <taxon>Bacillales</taxon>
        <taxon>Bacillaceae</taxon>
        <taxon>Lysinibacillus</taxon>
    </lineage>
</organism>